<reference evidence="3" key="2">
    <citation type="submission" date="2020-12" db="UniProtKB">
        <authorList>
            <consortium name="WormBaseParasite"/>
        </authorList>
    </citation>
    <scope>IDENTIFICATION</scope>
</reference>
<evidence type="ECO:0000313" key="2">
    <source>
        <dbReference type="Proteomes" id="UP000006672"/>
    </source>
</evidence>
<protein>
    <submittedName>
        <fullName evidence="3">Uncharacterized protein</fullName>
    </submittedName>
</protein>
<dbReference type="AlphaFoldDB" id="A0A7I4K5U3"/>
<dbReference type="FunCoup" id="A0A7I4K5U3">
    <property type="interactions" value="259"/>
</dbReference>
<sequence>MSVPKDNCTSISIHLENLWEVFRNDPFSERSIDFARLTAAYYLGFPLLAPRNPGSLPSLYEWPKSSSEVNLNKAVLLKRVDIAKTVSTICDERTPPVLLWACGHHIEAIYYCDQFRDLKSQAMLRFLEEQLSGLKFLQIFCEGRIEMAFNELDSLKETTEYGSMRNMQFSWDKLIDSLLQMDAIAETNAVNFLLDRILVKMCSIYEMMPLFVNTNISLPRPPVYMCTTFIGFGKEQYCYIRLWILIQAYARLLSDANVLLICKEYFCWNFLEINGKCEYFDRKFPRQNHYEKPLSKSISFWIRGFLKFILIILRLITRDAASIEHRCDCVSRNQMKNATTKYYNLLDEAGDNDVNALLVKWMKEADQSDFAQLNHFFDYLSTFRSPFVHMREFCPENITCWRNHLLKEVILRKDVRRTKIQQDQQMNVVRTKVSHGILIRAEYIARCWSYPTYVADEGLLAMNLKLCPSEFVHVATTPGIAASTPRIEFASRMCHHSLFDTRPCAQCPIAITSRSFPTVTRYLRTRNISDTERMDSWRKLDSAMQKVNVMIDEVEQELKSASSYVKTLLNNRPKTFIENATNNNGDNKMSSSDFSSPASQNLETSLIEQCKLVNDDRYSLDSNHEPECHLEIGKLNFDLLSPPPTVRNTTAVNISAPAPNASLPFPVASDSLCAITTPSPLPVWLKLLPVKQKNFLLSLTPVIKQVKENRKDDNVSKIQLPQMKLLELDEERQLPQSNLKFELVTTIASSQLCD</sequence>
<reference evidence="2" key="1">
    <citation type="journal article" date="2007" name="Science">
        <title>Draft genome of the filarial nematode parasite Brugia malayi.</title>
        <authorList>
            <person name="Ghedin E."/>
            <person name="Wang S."/>
            <person name="Spiro D."/>
            <person name="Caler E."/>
            <person name="Zhao Q."/>
            <person name="Crabtree J."/>
            <person name="Allen J.E."/>
            <person name="Delcher A.L."/>
            <person name="Guiliano D.B."/>
            <person name="Miranda-Saavedra D."/>
            <person name="Angiuoli S.V."/>
            <person name="Creasy T."/>
            <person name="Amedeo P."/>
            <person name="Haas B."/>
            <person name="El-Sayed N.M."/>
            <person name="Wortman J.R."/>
            <person name="Feldblyum T."/>
            <person name="Tallon L."/>
            <person name="Schatz M."/>
            <person name="Shumway M."/>
            <person name="Koo H."/>
            <person name="Salzberg S.L."/>
            <person name="Schobel S."/>
            <person name="Pertea M."/>
            <person name="Pop M."/>
            <person name="White O."/>
            <person name="Barton G.J."/>
            <person name="Carlow C.K."/>
            <person name="Crawford M.J."/>
            <person name="Daub J."/>
            <person name="Dimmic M.W."/>
            <person name="Estes C.F."/>
            <person name="Foster J.M."/>
            <person name="Ganatra M."/>
            <person name="Gregory W.F."/>
            <person name="Johnson N.M."/>
            <person name="Jin J."/>
            <person name="Komuniecki R."/>
            <person name="Korf I."/>
            <person name="Kumar S."/>
            <person name="Laney S."/>
            <person name="Li B.W."/>
            <person name="Li W."/>
            <person name="Lindblom T.H."/>
            <person name="Lustigman S."/>
            <person name="Ma D."/>
            <person name="Maina C.V."/>
            <person name="Martin D.M."/>
            <person name="McCarter J.P."/>
            <person name="McReynolds L."/>
            <person name="Mitreva M."/>
            <person name="Nutman T.B."/>
            <person name="Parkinson J."/>
            <person name="Peregrin-Alvarez J.M."/>
            <person name="Poole C."/>
            <person name="Ren Q."/>
            <person name="Saunders L."/>
            <person name="Sluder A.E."/>
            <person name="Smith K."/>
            <person name="Stanke M."/>
            <person name="Unnasch T.R."/>
            <person name="Ware J."/>
            <person name="Wei A.D."/>
            <person name="Weil G."/>
            <person name="Williams D.J."/>
            <person name="Zhang Y."/>
            <person name="Williams S.A."/>
            <person name="Fraser-Liggett C."/>
            <person name="Slatko B."/>
            <person name="Blaxter M.L."/>
            <person name="Scott A.L."/>
        </authorList>
    </citation>
    <scope>NUCLEOTIDE SEQUENCE</scope>
    <source>
        <strain evidence="2">FR3</strain>
    </source>
</reference>
<name>A0A7I4K5U3_BRUMA</name>
<evidence type="ECO:0000256" key="1">
    <source>
        <dbReference type="SAM" id="MobiDB-lite"/>
    </source>
</evidence>
<dbReference type="InParanoid" id="A0A7I4K5U3"/>
<proteinExistence type="predicted"/>
<evidence type="ECO:0000313" key="3">
    <source>
        <dbReference type="WBParaSite" id="Bm13028a.1"/>
    </source>
</evidence>
<dbReference type="Proteomes" id="UP000006672">
    <property type="component" value="Unassembled WGS sequence"/>
</dbReference>
<organism evidence="2 3">
    <name type="scientific">Brugia malayi</name>
    <name type="common">Filarial nematode worm</name>
    <dbReference type="NCBI Taxonomy" id="6279"/>
    <lineage>
        <taxon>Eukaryota</taxon>
        <taxon>Metazoa</taxon>
        <taxon>Ecdysozoa</taxon>
        <taxon>Nematoda</taxon>
        <taxon>Chromadorea</taxon>
        <taxon>Rhabditida</taxon>
        <taxon>Spirurina</taxon>
        <taxon>Spiruromorpha</taxon>
        <taxon>Filarioidea</taxon>
        <taxon>Onchocercidae</taxon>
        <taxon>Brugia</taxon>
    </lineage>
</organism>
<dbReference type="WBParaSite" id="Bm13028a.1">
    <property type="protein sequence ID" value="Bm13028a.1"/>
    <property type="gene ID" value="WBGene00233289"/>
</dbReference>
<keyword evidence="2" id="KW-1185">Reference proteome</keyword>
<accession>A0A7I4K5U3</accession>
<feature type="region of interest" description="Disordered" evidence="1">
    <location>
        <begin position="577"/>
        <end position="598"/>
    </location>
</feature>